<feature type="site" description="Deprotonates C-terminal active site Cys" evidence="4">
    <location>
        <position position="24"/>
    </location>
</feature>
<feature type="domain" description="Thioredoxin" evidence="6">
    <location>
        <begin position="1"/>
        <end position="105"/>
    </location>
</feature>
<dbReference type="AlphaFoldDB" id="A0A3E1IZH0"/>
<dbReference type="SUPFAM" id="SSF52833">
    <property type="entry name" value="Thioredoxin-like"/>
    <property type="match status" value="1"/>
</dbReference>
<keyword evidence="1 5" id="KW-1015">Disulfide bond</keyword>
<dbReference type="PIRSF" id="PIRSF000077">
    <property type="entry name" value="Thioredoxin"/>
    <property type="match status" value="1"/>
</dbReference>
<dbReference type="NCBIfam" id="TIGR01068">
    <property type="entry name" value="thioredoxin"/>
    <property type="match status" value="1"/>
</dbReference>
<comment type="caution">
    <text evidence="7">The sequence shown here is derived from an EMBL/GenBank/DDBJ whole genome shotgun (WGS) entry which is preliminary data.</text>
</comment>
<dbReference type="Pfam" id="PF00085">
    <property type="entry name" value="Thioredoxin"/>
    <property type="match status" value="1"/>
</dbReference>
<dbReference type="PRINTS" id="PR00421">
    <property type="entry name" value="THIOREDOXIN"/>
</dbReference>
<proteinExistence type="inferred from homology"/>
<dbReference type="PROSITE" id="PS00194">
    <property type="entry name" value="THIOREDOXIN_1"/>
    <property type="match status" value="1"/>
</dbReference>
<feature type="active site" description="Nucleophile" evidence="4">
    <location>
        <position position="33"/>
    </location>
</feature>
<keyword evidence="5" id="KW-0676">Redox-active center</keyword>
<dbReference type="Proteomes" id="UP000259221">
    <property type="component" value="Unassembled WGS sequence"/>
</dbReference>
<dbReference type="InterPro" id="IPR005746">
    <property type="entry name" value="Thioredoxin"/>
</dbReference>
<feature type="active site" description="Nucleophile" evidence="4">
    <location>
        <position position="30"/>
    </location>
</feature>
<dbReference type="Gene3D" id="3.40.30.10">
    <property type="entry name" value="Glutaredoxin"/>
    <property type="match status" value="1"/>
</dbReference>
<dbReference type="EMBL" id="LRTV01000010">
    <property type="protein sequence ID" value="RFD78410.1"/>
    <property type="molecule type" value="Genomic_DNA"/>
</dbReference>
<evidence type="ECO:0000256" key="3">
    <source>
        <dbReference type="PIRNR" id="PIRNR000077"/>
    </source>
</evidence>
<evidence type="ECO:0000256" key="1">
    <source>
        <dbReference type="ARBA" id="ARBA00023157"/>
    </source>
</evidence>
<accession>A0A3E1IZH0</accession>
<organism evidence="7 8">
    <name type="scientific">Gardnerella vaginalis</name>
    <dbReference type="NCBI Taxonomy" id="2702"/>
    <lineage>
        <taxon>Bacteria</taxon>
        <taxon>Bacillati</taxon>
        <taxon>Actinomycetota</taxon>
        <taxon>Actinomycetes</taxon>
        <taxon>Bifidobacteriales</taxon>
        <taxon>Bifidobacteriaceae</taxon>
        <taxon>Gardnerella</taxon>
    </lineage>
</organism>
<comment type="similarity">
    <text evidence="3">Belongs to the thioredoxin family.</text>
</comment>
<feature type="disulfide bond" description="Redox-active" evidence="5">
    <location>
        <begin position="30"/>
        <end position="33"/>
    </location>
</feature>
<evidence type="ECO:0000313" key="8">
    <source>
        <dbReference type="Proteomes" id="UP000259221"/>
    </source>
</evidence>
<protein>
    <recommendedName>
        <fullName evidence="2 3">Thioredoxin</fullName>
    </recommendedName>
</protein>
<feature type="site" description="Contributes to redox potential value" evidence="4">
    <location>
        <position position="32"/>
    </location>
</feature>
<dbReference type="OrthoDB" id="9790390at2"/>
<dbReference type="CDD" id="cd02947">
    <property type="entry name" value="TRX_family"/>
    <property type="match status" value="1"/>
</dbReference>
<evidence type="ECO:0000256" key="2">
    <source>
        <dbReference type="NCBIfam" id="TIGR01068"/>
    </source>
</evidence>
<gene>
    <name evidence="7" type="ORF">AXE77_05150</name>
</gene>
<dbReference type="InterPro" id="IPR017937">
    <property type="entry name" value="Thioredoxin_CS"/>
</dbReference>
<reference evidence="7 8" key="1">
    <citation type="submission" date="2016-02" db="EMBL/GenBank/DDBJ databases">
        <authorList>
            <person name="Alioto T."/>
            <person name="Alioto T."/>
        </authorList>
    </citation>
    <scope>NUCLEOTIDE SEQUENCE [LARGE SCALE GENOMIC DNA]</scope>
    <source>
        <strain evidence="7 8">NR010</strain>
    </source>
</reference>
<evidence type="ECO:0000256" key="5">
    <source>
        <dbReference type="PIRSR" id="PIRSR000077-4"/>
    </source>
</evidence>
<name>A0A3E1IZH0_GARVA</name>
<dbReference type="RefSeq" id="WP_116712547.1">
    <property type="nucleotide sequence ID" value="NZ_LRTV01000010.1"/>
</dbReference>
<dbReference type="InterPro" id="IPR013766">
    <property type="entry name" value="Thioredoxin_domain"/>
</dbReference>
<dbReference type="PANTHER" id="PTHR46115">
    <property type="entry name" value="THIOREDOXIN-LIKE PROTEIN 1"/>
    <property type="match status" value="1"/>
</dbReference>
<dbReference type="InterPro" id="IPR036249">
    <property type="entry name" value="Thioredoxin-like_sf"/>
</dbReference>
<evidence type="ECO:0000256" key="4">
    <source>
        <dbReference type="PIRSR" id="PIRSR000077-1"/>
    </source>
</evidence>
<sequence>MAAIHASSENFEQIASTHEIVVVDFWATWCGPCRAFGPVFEKVSDKYPDIPFVKVDVDECATIAEAAQIQAVPTLMVIKRGEVIYRQAGSLLASDLEDLVEQAQAYEPSEDSENN</sequence>
<evidence type="ECO:0000313" key="7">
    <source>
        <dbReference type="EMBL" id="RFD78410.1"/>
    </source>
</evidence>
<dbReference type="PROSITE" id="PS51352">
    <property type="entry name" value="THIOREDOXIN_2"/>
    <property type="match status" value="1"/>
</dbReference>
<dbReference type="GO" id="GO:0015035">
    <property type="term" value="F:protein-disulfide reductase activity"/>
    <property type="evidence" value="ECO:0007669"/>
    <property type="project" value="UniProtKB-UniRule"/>
</dbReference>
<feature type="site" description="Contributes to redox potential value" evidence="4">
    <location>
        <position position="31"/>
    </location>
</feature>
<evidence type="ECO:0000259" key="6">
    <source>
        <dbReference type="PROSITE" id="PS51352"/>
    </source>
</evidence>